<keyword evidence="3" id="KW-1185">Reference proteome</keyword>
<dbReference type="PANTHER" id="PTHR13225:SF3">
    <property type="entry name" value="UPF0489 PROTEIN C5ORF22"/>
    <property type="match status" value="1"/>
</dbReference>
<protein>
    <submittedName>
        <fullName evidence="2">Uncharacterized protein</fullName>
    </submittedName>
</protein>
<proteinExistence type="inferred from homology"/>
<dbReference type="Proteomes" id="UP001186944">
    <property type="component" value="Unassembled WGS sequence"/>
</dbReference>
<sequence length="415" mass="47598">IHIDGHSDMAPPKYFPGFPFFKFPSKGKDRFLMQENDMFIMSAVITGLIGKVVWIWPSWDEVNHQNFSFGNKMEIGLTTNSFDIQMKTFCLCTTNETCQTMCFGVLNEFIDDEFVDFVEIYPKSCEIKRTITFEEIREEEGVEKMAASLTYIGTQGTILDIDEDYYGCMHAIRPLLDAGLTEERVSDIDEILSELFCPKDAAEEFFTDQLLVGFLDEILKLRCTKGKTDATGHDCLNEMFILSFTKQVKKKLFQHYSNLLCFGVTKIHTKNMLMRHLIEKFLGLNNAQNKALQYVGFCLTSTPLTFNLSNEGGFLICHGRNTPNESIVIEHQTNIKEITQRTNSLRNILAVIKKANPKVVTLCRSMRDGYTPRKYFSKIENDVIDSLRHTFENTKVVYDSGLLGGKKGWPERNKR</sequence>
<comment type="caution">
    <text evidence="2">The sequence shown here is derived from an EMBL/GenBank/DDBJ whole genome shotgun (WGS) entry which is preliminary data.</text>
</comment>
<feature type="non-terminal residue" evidence="2">
    <location>
        <position position="1"/>
    </location>
</feature>
<reference evidence="2" key="1">
    <citation type="submission" date="2019-08" db="EMBL/GenBank/DDBJ databases">
        <title>The improved chromosome-level genome for the pearl oyster Pinctada fucata martensii using PacBio sequencing and Hi-C.</title>
        <authorList>
            <person name="Zheng Z."/>
        </authorList>
    </citation>
    <scope>NUCLEOTIDE SEQUENCE</scope>
    <source>
        <strain evidence="2">ZZ-2019</strain>
        <tissue evidence="2">Adductor muscle</tissue>
    </source>
</reference>
<comment type="similarity">
    <text evidence="1">Belongs to the UPF0489 family.</text>
</comment>
<evidence type="ECO:0000313" key="2">
    <source>
        <dbReference type="EMBL" id="KAK3091758.1"/>
    </source>
</evidence>
<dbReference type="PANTHER" id="PTHR13225">
    <property type="entry name" value="MISEXPRESSION SUPPRESSOR OF RAS 6"/>
    <property type="match status" value="1"/>
</dbReference>
<organism evidence="2 3">
    <name type="scientific">Pinctada imbricata</name>
    <name type="common">Atlantic pearl-oyster</name>
    <name type="synonym">Pinctada martensii</name>
    <dbReference type="NCBI Taxonomy" id="66713"/>
    <lineage>
        <taxon>Eukaryota</taxon>
        <taxon>Metazoa</taxon>
        <taxon>Spiralia</taxon>
        <taxon>Lophotrochozoa</taxon>
        <taxon>Mollusca</taxon>
        <taxon>Bivalvia</taxon>
        <taxon>Autobranchia</taxon>
        <taxon>Pteriomorphia</taxon>
        <taxon>Pterioida</taxon>
        <taxon>Pterioidea</taxon>
        <taxon>Pteriidae</taxon>
        <taxon>Pinctada</taxon>
    </lineage>
</organism>
<name>A0AA88XU50_PINIB</name>
<evidence type="ECO:0000256" key="1">
    <source>
        <dbReference type="ARBA" id="ARBA00007099"/>
    </source>
</evidence>
<gene>
    <name evidence="2" type="ORF">FSP39_022432</name>
</gene>
<evidence type="ECO:0000313" key="3">
    <source>
        <dbReference type="Proteomes" id="UP001186944"/>
    </source>
</evidence>
<dbReference type="AlphaFoldDB" id="A0AA88XU50"/>
<accession>A0AA88XU50</accession>
<dbReference type="InterPro" id="IPR024131">
    <property type="entry name" value="UPF0489"/>
</dbReference>
<dbReference type="EMBL" id="VSWD01000010">
    <property type="protein sequence ID" value="KAK3091758.1"/>
    <property type="molecule type" value="Genomic_DNA"/>
</dbReference>